<dbReference type="InterPro" id="IPR036291">
    <property type="entry name" value="NAD(P)-bd_dom_sf"/>
</dbReference>
<name>A0ABR2ULV6_9PEZI</name>
<keyword evidence="2" id="KW-0560">Oxidoreductase</keyword>
<reference evidence="3 4" key="1">
    <citation type="journal article" date="2024" name="J. Plant Pathol.">
        <title>Sequence and assembly of the genome of Seiridium unicorne, isolate CBS 538.82, causal agent of cypress canker disease.</title>
        <authorList>
            <person name="Scali E."/>
            <person name="Rocca G.D."/>
            <person name="Danti R."/>
            <person name="Garbelotto M."/>
            <person name="Barberini S."/>
            <person name="Baroncelli R."/>
            <person name="Emiliani G."/>
        </authorList>
    </citation>
    <scope>NUCLEOTIDE SEQUENCE [LARGE SCALE GENOMIC DNA]</scope>
    <source>
        <strain evidence="3 4">BM-138-508</strain>
    </source>
</reference>
<evidence type="ECO:0000256" key="2">
    <source>
        <dbReference type="ARBA" id="ARBA00023002"/>
    </source>
</evidence>
<comment type="caution">
    <text evidence="3">The sequence shown here is derived from an EMBL/GenBank/DDBJ whole genome shotgun (WGS) entry which is preliminary data.</text>
</comment>
<dbReference type="InterPro" id="IPR002347">
    <property type="entry name" value="SDR_fam"/>
</dbReference>
<dbReference type="PANTHER" id="PTHR43976:SF16">
    <property type="entry name" value="SHORT-CHAIN DEHYDROGENASE_REDUCTASE FAMILY PROTEIN"/>
    <property type="match status" value="1"/>
</dbReference>
<dbReference type="Gene3D" id="3.40.50.720">
    <property type="entry name" value="NAD(P)-binding Rossmann-like Domain"/>
    <property type="match status" value="1"/>
</dbReference>
<evidence type="ECO:0000256" key="1">
    <source>
        <dbReference type="ARBA" id="ARBA00006484"/>
    </source>
</evidence>
<dbReference type="InterPro" id="IPR051911">
    <property type="entry name" value="SDR_oxidoreductase"/>
</dbReference>
<dbReference type="PANTHER" id="PTHR43976">
    <property type="entry name" value="SHORT CHAIN DEHYDROGENASE"/>
    <property type="match status" value="1"/>
</dbReference>
<organism evidence="3 4">
    <name type="scientific">Seiridium unicorne</name>
    <dbReference type="NCBI Taxonomy" id="138068"/>
    <lineage>
        <taxon>Eukaryota</taxon>
        <taxon>Fungi</taxon>
        <taxon>Dikarya</taxon>
        <taxon>Ascomycota</taxon>
        <taxon>Pezizomycotina</taxon>
        <taxon>Sordariomycetes</taxon>
        <taxon>Xylariomycetidae</taxon>
        <taxon>Amphisphaeriales</taxon>
        <taxon>Sporocadaceae</taxon>
        <taxon>Seiridium</taxon>
    </lineage>
</organism>
<proteinExistence type="inferred from homology"/>
<gene>
    <name evidence="3" type="ORF">SUNI508_10440</name>
</gene>
<protein>
    <submittedName>
        <fullName evidence="3">Uncharacterized protein</fullName>
    </submittedName>
</protein>
<dbReference type="PRINTS" id="PR01397">
    <property type="entry name" value="DHBDHDRGNASE"/>
</dbReference>
<dbReference type="Pfam" id="PF00106">
    <property type="entry name" value="adh_short"/>
    <property type="match status" value="1"/>
</dbReference>
<sequence>MARPTQTWLITGCSSGLGELFVRQLRASGDNVIAAGRHAQTRLTHLRESGVSILEFDVSAPPSEIEAKMTEAWDLYPGGIDVVVKNAGYILSGAIEELTQEEMEEVFRTNFHGPLNVTRALLPKIRARRDGTADIVPPLPLGAVAFLAKKLAIFAPGVKVLIVEPEYFRTRAFSNINHVPPRVPDYTAFKEAVGKAEASIIGNEPGNADKAVSVMIDLVRGTGAAAGKQVPLRVPIGSDGWAKIKSKCEETLKICEDWEEVARSTDFNV</sequence>
<dbReference type="InterPro" id="IPR003560">
    <property type="entry name" value="DHB_DH"/>
</dbReference>
<dbReference type="EMBL" id="JARVKF010000416">
    <property type="protein sequence ID" value="KAK9415416.1"/>
    <property type="molecule type" value="Genomic_DNA"/>
</dbReference>
<comment type="similarity">
    <text evidence="1">Belongs to the short-chain dehydrogenases/reductases (SDR) family.</text>
</comment>
<evidence type="ECO:0000313" key="3">
    <source>
        <dbReference type="EMBL" id="KAK9415416.1"/>
    </source>
</evidence>
<dbReference type="SUPFAM" id="SSF51735">
    <property type="entry name" value="NAD(P)-binding Rossmann-fold domains"/>
    <property type="match status" value="1"/>
</dbReference>
<keyword evidence="4" id="KW-1185">Reference proteome</keyword>
<accession>A0ABR2ULV6</accession>
<dbReference type="Proteomes" id="UP001408356">
    <property type="component" value="Unassembled WGS sequence"/>
</dbReference>
<evidence type="ECO:0000313" key="4">
    <source>
        <dbReference type="Proteomes" id="UP001408356"/>
    </source>
</evidence>